<dbReference type="PRINTS" id="PR01607">
    <property type="entry name" value="APYRASEFAMLY"/>
</dbReference>
<dbReference type="eggNOG" id="COG0737">
    <property type="taxonomic scope" value="Bacteria"/>
</dbReference>
<keyword evidence="2" id="KW-0547">Nucleotide-binding</keyword>
<dbReference type="HOGENOM" id="CLU_518530_0_0_7"/>
<dbReference type="OrthoDB" id="9803927at2"/>
<sequence length="564" mass="63315">MKSILLFAISFLQINSFAAVVQILHTNDLHSYYDHTIIDPTRGSYAALKAKMDELEALAAREGVSTLRFDAGDFLDGNLYYMADRGRRGFRMMERMGYDAIAVGNHDWLMGGSELNQMLEEQPPTFHYLGANFKAVNPLFTSIKKHIRPYTSFNVDGVTIGVMGLTTNEIAYKWRFTGGDIDAPAKVGDKLSTQMKKKGNDFVIALSHVGLSGDRKIIKKSSDIDLLIGGHSHTAIMQPLMVRNANGNFRPIVQTGAHVRFLGQMKLELIKGKPLKILDYKLIPIYSGETRDASVDQFVSDSREMLNSEYGEDYLAEILGYTRIKLRNSESILTPWTRLISDAVKDAVDADISFHSPMFGGASLPVGKVTREMVFNSYPRVFDLDDKYGWAIYKVDIHGVILKSLIRLILKGQFPVTFSGVTFDLIDDRNEIIDINTSVIPRSEADDESNPLGLIGQFLGIDRDFDVVNIRVHGEPILPHRQYRVSMPEGIVVGGLGMTGSVRYLLRRISKTDMTMWEAISKKVQEVGIIDYSYGIGDDFYRTSVLKVPRKKEKVLIPYRAIDL</sequence>
<dbReference type="STRING" id="862908.BMS_1845"/>
<organism evidence="5 6">
    <name type="scientific">Halobacteriovorax marinus (strain ATCC BAA-682 / DSM 15412 / SJ)</name>
    <name type="common">Bacteriovorax marinus</name>
    <dbReference type="NCBI Taxonomy" id="862908"/>
    <lineage>
        <taxon>Bacteria</taxon>
        <taxon>Pseudomonadati</taxon>
        <taxon>Bdellovibrionota</taxon>
        <taxon>Bacteriovoracia</taxon>
        <taxon>Bacteriovoracales</taxon>
        <taxon>Halobacteriovoraceae</taxon>
        <taxon>Halobacteriovorax</taxon>
    </lineage>
</organism>
<dbReference type="InterPro" id="IPR006179">
    <property type="entry name" value="5_nucleotidase/apyrase"/>
</dbReference>
<dbReference type="SUPFAM" id="SSF56300">
    <property type="entry name" value="Metallo-dependent phosphatases"/>
    <property type="match status" value="1"/>
</dbReference>
<dbReference type="Gene3D" id="3.60.21.10">
    <property type="match status" value="1"/>
</dbReference>
<dbReference type="InterPro" id="IPR004843">
    <property type="entry name" value="Calcineurin-like_PHP"/>
</dbReference>
<evidence type="ECO:0000259" key="3">
    <source>
        <dbReference type="Pfam" id="PF00149"/>
    </source>
</evidence>
<dbReference type="InterPro" id="IPR008334">
    <property type="entry name" value="5'-Nucleotdase_C"/>
</dbReference>
<name>E1X205_HALMS</name>
<feature type="signal peptide" evidence="2">
    <location>
        <begin position="1"/>
        <end position="18"/>
    </location>
</feature>
<dbReference type="PATRIC" id="fig|862908.3.peg.1749"/>
<dbReference type="EMBL" id="FQ312005">
    <property type="protein sequence ID" value="CBW26665.1"/>
    <property type="molecule type" value="Genomic_DNA"/>
</dbReference>
<dbReference type="KEGG" id="bmx:BMS_1845"/>
<feature type="domain" description="Calcineurin-like phosphoesterase" evidence="3">
    <location>
        <begin position="22"/>
        <end position="234"/>
    </location>
</feature>
<keyword evidence="1 2" id="KW-0732">Signal</keyword>
<dbReference type="Gene3D" id="3.90.780.10">
    <property type="entry name" value="5'-Nucleotidase, C-terminal domain"/>
    <property type="match status" value="1"/>
</dbReference>
<evidence type="ECO:0000313" key="6">
    <source>
        <dbReference type="Proteomes" id="UP000008963"/>
    </source>
</evidence>
<reference evidence="6" key="1">
    <citation type="journal article" date="2013" name="ISME J.">
        <title>A small predatory core genome in the divergent marine Bacteriovorax marinus SJ and the terrestrial Bdellovibrio bacteriovorus.</title>
        <authorList>
            <person name="Crossman L.C."/>
            <person name="Chen H."/>
            <person name="Cerdeno-Tarraga A.M."/>
            <person name="Brooks K."/>
            <person name="Quail M.A."/>
            <person name="Pineiro S.A."/>
            <person name="Hobley L."/>
            <person name="Sockett R.E."/>
            <person name="Bentley S.D."/>
            <person name="Parkhill J."/>
            <person name="Williams H.N."/>
            <person name="Stine O.C."/>
        </authorList>
    </citation>
    <scope>NUCLEOTIDE SEQUENCE [LARGE SCALE GENOMIC DNA]</scope>
    <source>
        <strain evidence="6">ATCC BAA-682 / DSM 15412 / SJ</strain>
    </source>
</reference>
<dbReference type="Pfam" id="PF02872">
    <property type="entry name" value="5_nucleotid_C"/>
    <property type="match status" value="1"/>
</dbReference>
<keyword evidence="6" id="KW-1185">Reference proteome</keyword>
<dbReference type="GO" id="GO:0016787">
    <property type="term" value="F:hydrolase activity"/>
    <property type="evidence" value="ECO:0007669"/>
    <property type="project" value="UniProtKB-KW"/>
</dbReference>
<dbReference type="CDD" id="cd00845">
    <property type="entry name" value="MPP_UshA_N_like"/>
    <property type="match status" value="1"/>
</dbReference>
<feature type="domain" description="5'-Nucleotidase C-terminal" evidence="4">
    <location>
        <begin position="324"/>
        <end position="498"/>
    </location>
</feature>
<dbReference type="PANTHER" id="PTHR11575">
    <property type="entry name" value="5'-NUCLEOTIDASE-RELATED"/>
    <property type="match status" value="1"/>
</dbReference>
<dbReference type="Proteomes" id="UP000008963">
    <property type="component" value="Chromosome"/>
</dbReference>
<dbReference type="GO" id="GO:0000166">
    <property type="term" value="F:nucleotide binding"/>
    <property type="evidence" value="ECO:0007669"/>
    <property type="project" value="UniProtKB-KW"/>
</dbReference>
<gene>
    <name evidence="5" type="ordered locus">BMS_1845</name>
</gene>
<dbReference type="AlphaFoldDB" id="E1X205"/>
<evidence type="ECO:0000313" key="5">
    <source>
        <dbReference type="EMBL" id="CBW26665.1"/>
    </source>
</evidence>
<proteinExistence type="inferred from homology"/>
<evidence type="ECO:0000256" key="2">
    <source>
        <dbReference type="RuleBase" id="RU362119"/>
    </source>
</evidence>
<evidence type="ECO:0000256" key="1">
    <source>
        <dbReference type="ARBA" id="ARBA00022729"/>
    </source>
</evidence>
<dbReference type="InterPro" id="IPR029052">
    <property type="entry name" value="Metallo-depent_PP-like"/>
</dbReference>
<accession>E1X205</accession>
<protein>
    <submittedName>
        <fullName evidence="5">Membrane-associated 5'-nucleotidase/phosphoesterase</fullName>
    </submittedName>
</protein>
<evidence type="ECO:0000259" key="4">
    <source>
        <dbReference type="Pfam" id="PF02872"/>
    </source>
</evidence>
<dbReference type="SUPFAM" id="SSF55816">
    <property type="entry name" value="5'-nucleotidase (syn. UDP-sugar hydrolase), C-terminal domain"/>
    <property type="match status" value="1"/>
</dbReference>
<dbReference type="GO" id="GO:0009166">
    <property type="term" value="P:nucleotide catabolic process"/>
    <property type="evidence" value="ECO:0007669"/>
    <property type="project" value="InterPro"/>
</dbReference>
<dbReference type="Pfam" id="PF00149">
    <property type="entry name" value="Metallophos"/>
    <property type="match status" value="1"/>
</dbReference>
<dbReference type="InterPro" id="IPR036907">
    <property type="entry name" value="5'-Nucleotdase_C_sf"/>
</dbReference>
<dbReference type="PANTHER" id="PTHR11575:SF24">
    <property type="entry name" value="5'-NUCLEOTIDASE"/>
    <property type="match status" value="1"/>
</dbReference>
<dbReference type="GO" id="GO:0030288">
    <property type="term" value="C:outer membrane-bounded periplasmic space"/>
    <property type="evidence" value="ECO:0007669"/>
    <property type="project" value="TreeGrafter"/>
</dbReference>
<dbReference type="RefSeq" id="WP_014244446.1">
    <property type="nucleotide sequence ID" value="NC_016620.1"/>
</dbReference>
<keyword evidence="2" id="KW-0378">Hydrolase</keyword>
<feature type="chain" id="PRO_5005127632" evidence="2">
    <location>
        <begin position="19"/>
        <end position="564"/>
    </location>
</feature>
<comment type="similarity">
    <text evidence="2">Belongs to the 5'-nucleotidase family.</text>
</comment>